<keyword evidence="1" id="KW-0805">Transcription regulation</keyword>
<dbReference type="GO" id="GO:0003677">
    <property type="term" value="F:DNA binding"/>
    <property type="evidence" value="ECO:0007669"/>
    <property type="project" value="UniProtKB-KW"/>
</dbReference>
<dbReference type="CDD" id="cd06170">
    <property type="entry name" value="LuxR_C_like"/>
    <property type="match status" value="1"/>
</dbReference>
<feature type="domain" description="HTH luxR-type" evidence="4">
    <location>
        <begin position="1"/>
        <end position="62"/>
    </location>
</feature>
<dbReference type="PANTHER" id="PTHR44688">
    <property type="entry name" value="DNA-BINDING TRANSCRIPTIONAL ACTIVATOR DEVR_DOSR"/>
    <property type="match status" value="1"/>
</dbReference>
<dbReference type="PROSITE" id="PS50043">
    <property type="entry name" value="HTH_LUXR_2"/>
    <property type="match status" value="1"/>
</dbReference>
<dbReference type="SMART" id="SM00421">
    <property type="entry name" value="HTH_LUXR"/>
    <property type="match status" value="1"/>
</dbReference>
<evidence type="ECO:0000259" key="4">
    <source>
        <dbReference type="PROSITE" id="PS50043"/>
    </source>
</evidence>
<name>A0A917KTK6_9ACTN</name>
<evidence type="ECO:0000256" key="1">
    <source>
        <dbReference type="ARBA" id="ARBA00023015"/>
    </source>
</evidence>
<reference evidence="5" key="1">
    <citation type="journal article" date="2014" name="Int. J. Syst. Evol. Microbiol.">
        <title>Complete genome sequence of Corynebacterium casei LMG S-19264T (=DSM 44701T), isolated from a smear-ripened cheese.</title>
        <authorList>
            <consortium name="US DOE Joint Genome Institute (JGI-PGF)"/>
            <person name="Walter F."/>
            <person name="Albersmeier A."/>
            <person name="Kalinowski J."/>
            <person name="Ruckert C."/>
        </authorList>
    </citation>
    <scope>NUCLEOTIDE SEQUENCE</scope>
    <source>
        <strain evidence="5">JCM 3086</strain>
    </source>
</reference>
<dbReference type="GO" id="GO:0006355">
    <property type="term" value="P:regulation of DNA-templated transcription"/>
    <property type="evidence" value="ECO:0007669"/>
    <property type="project" value="InterPro"/>
</dbReference>
<dbReference type="InterPro" id="IPR000792">
    <property type="entry name" value="Tscrpt_reg_LuxR_C"/>
</dbReference>
<reference evidence="5" key="2">
    <citation type="submission" date="2020-09" db="EMBL/GenBank/DDBJ databases">
        <authorList>
            <person name="Sun Q."/>
            <person name="Ohkuma M."/>
        </authorList>
    </citation>
    <scope>NUCLEOTIDE SEQUENCE</scope>
    <source>
        <strain evidence="5">JCM 3086</strain>
    </source>
</reference>
<keyword evidence="6" id="KW-1185">Reference proteome</keyword>
<dbReference type="Proteomes" id="UP000657574">
    <property type="component" value="Unassembled WGS sequence"/>
</dbReference>
<sequence length="70" mass="7859">MARADPSELGVVRLIAHGATNRQAAERLFLSPHKVNTHVRHAFEKLGIRSRVQLARLYMREVDQPAEVGS</sequence>
<gene>
    <name evidence="5" type="ORF">GCM10010121_045330</name>
</gene>
<comment type="caution">
    <text evidence="5">The sequence shown here is derived from an EMBL/GenBank/DDBJ whole genome shotgun (WGS) entry which is preliminary data.</text>
</comment>
<dbReference type="RefSeq" id="WP_229840611.1">
    <property type="nucleotide sequence ID" value="NZ_BMQA01000014.1"/>
</dbReference>
<dbReference type="InterPro" id="IPR016032">
    <property type="entry name" value="Sig_transdc_resp-reg_C-effctor"/>
</dbReference>
<proteinExistence type="predicted"/>
<protein>
    <recommendedName>
        <fullName evidence="4">HTH luxR-type domain-containing protein</fullName>
    </recommendedName>
</protein>
<keyword evidence="3" id="KW-0804">Transcription</keyword>
<dbReference type="InterPro" id="IPR036388">
    <property type="entry name" value="WH-like_DNA-bd_sf"/>
</dbReference>
<dbReference type="EMBL" id="BMQA01000014">
    <property type="protein sequence ID" value="GGJ28936.1"/>
    <property type="molecule type" value="Genomic_DNA"/>
</dbReference>
<evidence type="ECO:0000313" key="6">
    <source>
        <dbReference type="Proteomes" id="UP000657574"/>
    </source>
</evidence>
<evidence type="ECO:0000256" key="2">
    <source>
        <dbReference type="ARBA" id="ARBA00023125"/>
    </source>
</evidence>
<organism evidence="5 6">
    <name type="scientific">Streptomyces brasiliensis</name>
    <dbReference type="NCBI Taxonomy" id="1954"/>
    <lineage>
        <taxon>Bacteria</taxon>
        <taxon>Bacillati</taxon>
        <taxon>Actinomycetota</taxon>
        <taxon>Actinomycetes</taxon>
        <taxon>Kitasatosporales</taxon>
        <taxon>Streptomycetaceae</taxon>
        <taxon>Streptomyces</taxon>
    </lineage>
</organism>
<dbReference type="AlphaFoldDB" id="A0A917KTK6"/>
<dbReference type="PRINTS" id="PR00038">
    <property type="entry name" value="HTHLUXR"/>
</dbReference>
<dbReference type="Pfam" id="PF00196">
    <property type="entry name" value="GerE"/>
    <property type="match status" value="1"/>
</dbReference>
<dbReference type="Gene3D" id="1.10.10.10">
    <property type="entry name" value="Winged helix-like DNA-binding domain superfamily/Winged helix DNA-binding domain"/>
    <property type="match status" value="1"/>
</dbReference>
<keyword evidence="2" id="KW-0238">DNA-binding</keyword>
<evidence type="ECO:0000313" key="5">
    <source>
        <dbReference type="EMBL" id="GGJ28936.1"/>
    </source>
</evidence>
<accession>A0A917KTK6</accession>
<dbReference type="SUPFAM" id="SSF46894">
    <property type="entry name" value="C-terminal effector domain of the bipartite response regulators"/>
    <property type="match status" value="1"/>
</dbReference>
<evidence type="ECO:0000256" key="3">
    <source>
        <dbReference type="ARBA" id="ARBA00023163"/>
    </source>
</evidence>
<dbReference type="PANTHER" id="PTHR44688:SF16">
    <property type="entry name" value="DNA-BINDING TRANSCRIPTIONAL ACTIVATOR DEVR_DOSR"/>
    <property type="match status" value="1"/>
</dbReference>